<sequence>MKNKTPKLPLSQEQKSLLRKKKMKICDIHRLHIEEIQEIFSLTIEEAKTLKGLASFQAIPSIGYELAYKMVHLLGFYRVDQLRMKKWPDVFQQLEQTLGCWTDSCVEDQIICIIHHVNNPDSEKVWYDFTQERKEYRMKHGYPDTRPTMPWYEK</sequence>
<keyword evidence="2" id="KW-1185">Reference proteome</keyword>
<dbReference type="Pfam" id="PF11731">
    <property type="entry name" value="Cdd1"/>
    <property type="match status" value="1"/>
</dbReference>
<name>A0A1L3MRR8_9BACI</name>
<evidence type="ECO:0000313" key="1">
    <source>
        <dbReference type="EMBL" id="APH04944.1"/>
    </source>
</evidence>
<protein>
    <submittedName>
        <fullName evidence="1">Pathogenicity locus</fullName>
    </submittedName>
</protein>
<dbReference type="STRING" id="1547283.A9C19_09380"/>
<organism evidence="1 2">
    <name type="scientific">Bacillus weihaiensis</name>
    <dbReference type="NCBI Taxonomy" id="1547283"/>
    <lineage>
        <taxon>Bacteria</taxon>
        <taxon>Bacillati</taxon>
        <taxon>Bacillota</taxon>
        <taxon>Bacilli</taxon>
        <taxon>Bacillales</taxon>
        <taxon>Bacillaceae</taxon>
        <taxon>Bacillus</taxon>
    </lineage>
</organism>
<accession>A0A1L3MRR8</accession>
<evidence type="ECO:0000313" key="2">
    <source>
        <dbReference type="Proteomes" id="UP000181936"/>
    </source>
</evidence>
<reference evidence="1 2" key="1">
    <citation type="journal article" date="2016" name="Sci. Rep.">
        <title>Complete genome sequence and transcriptomic analysis of a novel marine strain Bacillus weihaiensis reveals the mechanism of brown algae degradation.</title>
        <authorList>
            <person name="Zhu Y."/>
            <person name="Chen P."/>
            <person name="Bao Y."/>
            <person name="Men Y."/>
            <person name="Zeng Y."/>
            <person name="Yang J."/>
            <person name="Sun J."/>
            <person name="Sun Y."/>
        </authorList>
    </citation>
    <scope>NUCLEOTIDE SEQUENCE [LARGE SCALE GENOMIC DNA]</scope>
    <source>
        <strain evidence="1 2">Alg07</strain>
    </source>
</reference>
<dbReference type="Proteomes" id="UP000181936">
    <property type="component" value="Chromosome"/>
</dbReference>
<dbReference type="AlphaFoldDB" id="A0A1L3MRR8"/>
<proteinExistence type="predicted"/>
<dbReference type="KEGG" id="bwh:A9C19_09380"/>
<dbReference type="OrthoDB" id="666031at2"/>
<gene>
    <name evidence="1" type="ORF">A9C19_09380</name>
</gene>
<dbReference type="InterPro" id="IPR021725">
    <property type="entry name" value="Cdd1"/>
</dbReference>
<dbReference type="RefSeq" id="WP_072579738.1">
    <property type="nucleotide sequence ID" value="NZ_CP016020.1"/>
</dbReference>
<dbReference type="EMBL" id="CP016020">
    <property type="protein sequence ID" value="APH04944.1"/>
    <property type="molecule type" value="Genomic_DNA"/>
</dbReference>